<feature type="domain" description="Methyltransferase type 11" evidence="1">
    <location>
        <begin position="1"/>
        <end position="83"/>
    </location>
</feature>
<comment type="caution">
    <text evidence="2">The sequence shown here is derived from an EMBL/GenBank/DDBJ whole genome shotgun (WGS) entry which is preliminary data.</text>
</comment>
<dbReference type="InterPro" id="IPR029063">
    <property type="entry name" value="SAM-dependent_MTases_sf"/>
</dbReference>
<proteinExistence type="predicted"/>
<sequence length="199" mass="23131">GSILQKLEKHGYAIGVDISEEAVKFCKLRGCKNVYKIDQKEGLPFKDNAFDLVTALDIIEHIDDDCAALAEYCRVVRKDGVLLVTVPAYDFLWGPHDEVNDHKRRYIAKELRNKMEKTGFTVKKMTYFDTFLFPFFVLIRTGHRVSKMINSRYKPRSDLKMCRPWINYLLKIIFSLEDPLLKKLNFPYGVSLLCVAEKN</sequence>
<name>X1T0T4_9ZZZZ</name>
<dbReference type="GO" id="GO:0008757">
    <property type="term" value="F:S-adenosylmethionine-dependent methyltransferase activity"/>
    <property type="evidence" value="ECO:0007669"/>
    <property type="project" value="InterPro"/>
</dbReference>
<accession>X1T0T4</accession>
<dbReference type="Pfam" id="PF08241">
    <property type="entry name" value="Methyltransf_11"/>
    <property type="match status" value="1"/>
</dbReference>
<evidence type="ECO:0000313" key="2">
    <source>
        <dbReference type="EMBL" id="GAI98932.1"/>
    </source>
</evidence>
<protein>
    <recommendedName>
        <fullName evidence="1">Methyltransferase type 11 domain-containing protein</fullName>
    </recommendedName>
</protein>
<gene>
    <name evidence="2" type="ORF">S12H4_29629</name>
</gene>
<evidence type="ECO:0000259" key="1">
    <source>
        <dbReference type="Pfam" id="PF08241"/>
    </source>
</evidence>
<feature type="non-terminal residue" evidence="2">
    <location>
        <position position="1"/>
    </location>
</feature>
<dbReference type="Gene3D" id="3.40.50.150">
    <property type="entry name" value="Vaccinia Virus protein VP39"/>
    <property type="match status" value="1"/>
</dbReference>
<dbReference type="CDD" id="cd02440">
    <property type="entry name" value="AdoMet_MTases"/>
    <property type="match status" value="1"/>
</dbReference>
<dbReference type="InterPro" id="IPR013216">
    <property type="entry name" value="Methyltransf_11"/>
</dbReference>
<organism evidence="2">
    <name type="scientific">marine sediment metagenome</name>
    <dbReference type="NCBI Taxonomy" id="412755"/>
    <lineage>
        <taxon>unclassified sequences</taxon>
        <taxon>metagenomes</taxon>
        <taxon>ecological metagenomes</taxon>
    </lineage>
</organism>
<dbReference type="SUPFAM" id="SSF53335">
    <property type="entry name" value="S-adenosyl-L-methionine-dependent methyltransferases"/>
    <property type="match status" value="1"/>
</dbReference>
<dbReference type="EMBL" id="BARW01017109">
    <property type="protein sequence ID" value="GAI98932.1"/>
    <property type="molecule type" value="Genomic_DNA"/>
</dbReference>
<dbReference type="AlphaFoldDB" id="X1T0T4"/>
<reference evidence="2" key="1">
    <citation type="journal article" date="2014" name="Front. Microbiol.">
        <title>High frequency of phylogenetically diverse reductive dehalogenase-homologous genes in deep subseafloor sedimentary metagenomes.</title>
        <authorList>
            <person name="Kawai M."/>
            <person name="Futagami T."/>
            <person name="Toyoda A."/>
            <person name="Takaki Y."/>
            <person name="Nishi S."/>
            <person name="Hori S."/>
            <person name="Arai W."/>
            <person name="Tsubouchi T."/>
            <person name="Morono Y."/>
            <person name="Uchiyama I."/>
            <person name="Ito T."/>
            <person name="Fujiyama A."/>
            <person name="Inagaki F."/>
            <person name="Takami H."/>
        </authorList>
    </citation>
    <scope>NUCLEOTIDE SEQUENCE</scope>
    <source>
        <strain evidence="2">Expedition CK06-06</strain>
    </source>
</reference>